<protein>
    <submittedName>
        <fullName evidence="3">Uncharacterized membrane protein</fullName>
    </submittedName>
</protein>
<keyword evidence="1" id="KW-0472">Membrane</keyword>
<dbReference type="Pfam" id="PF07760">
    <property type="entry name" value="DUF1616"/>
    <property type="match status" value="1"/>
</dbReference>
<name>A0A1I0NS53_9EURY</name>
<feature type="transmembrane region" description="Helical" evidence="1">
    <location>
        <begin position="12"/>
        <end position="31"/>
    </location>
</feature>
<evidence type="ECO:0000256" key="1">
    <source>
        <dbReference type="SAM" id="Phobius"/>
    </source>
</evidence>
<dbReference type="Proteomes" id="UP000182125">
    <property type="component" value="Unassembled WGS sequence"/>
</dbReference>
<proteinExistence type="predicted"/>
<accession>A0A1I0NS53</accession>
<organism evidence="3 4">
    <name type="scientific">Thermococcus thioreducens</name>
    <dbReference type="NCBI Taxonomy" id="277988"/>
    <lineage>
        <taxon>Archaea</taxon>
        <taxon>Methanobacteriati</taxon>
        <taxon>Methanobacteriota</taxon>
        <taxon>Thermococci</taxon>
        <taxon>Thermococcales</taxon>
        <taxon>Thermococcaceae</taxon>
        <taxon>Thermococcus</taxon>
    </lineage>
</organism>
<feature type="domain" description="DUF1616" evidence="2">
    <location>
        <begin position="17"/>
        <end position="297"/>
    </location>
</feature>
<dbReference type="InterPro" id="IPR014495">
    <property type="entry name" value="UCP018671"/>
</dbReference>
<dbReference type="PIRSF" id="PIRSF018671">
    <property type="entry name" value="UCP018671"/>
    <property type="match status" value="1"/>
</dbReference>
<feature type="transmembrane region" description="Helical" evidence="1">
    <location>
        <begin position="37"/>
        <end position="57"/>
    </location>
</feature>
<dbReference type="AlphaFoldDB" id="A0A1I0NS53"/>
<keyword evidence="1" id="KW-1133">Transmembrane helix</keyword>
<evidence type="ECO:0000313" key="3">
    <source>
        <dbReference type="EMBL" id="SEW04343.1"/>
    </source>
</evidence>
<evidence type="ECO:0000313" key="4">
    <source>
        <dbReference type="Proteomes" id="UP000182125"/>
    </source>
</evidence>
<evidence type="ECO:0000259" key="2">
    <source>
        <dbReference type="Pfam" id="PF07760"/>
    </source>
</evidence>
<feature type="transmembrane region" description="Helical" evidence="1">
    <location>
        <begin position="96"/>
        <end position="116"/>
    </location>
</feature>
<reference evidence="3 4" key="1">
    <citation type="submission" date="2016-10" db="EMBL/GenBank/DDBJ databases">
        <authorList>
            <person name="de Groot N.N."/>
        </authorList>
    </citation>
    <scope>NUCLEOTIDE SEQUENCE [LARGE SCALE GENOMIC DNA]</scope>
    <source>
        <strain evidence="3 4">OGL-20</strain>
    </source>
</reference>
<gene>
    <name evidence="3" type="ORF">SAMN05216170_1215</name>
</gene>
<feature type="transmembrane region" description="Helical" evidence="1">
    <location>
        <begin position="69"/>
        <end position="90"/>
    </location>
</feature>
<keyword evidence="1" id="KW-0812">Transmembrane</keyword>
<dbReference type="EMBL" id="FOIW01000002">
    <property type="protein sequence ID" value="SEW04343.1"/>
    <property type="molecule type" value="Genomic_DNA"/>
</dbReference>
<feature type="transmembrane region" description="Helical" evidence="1">
    <location>
        <begin position="149"/>
        <end position="169"/>
    </location>
</feature>
<dbReference type="InterPro" id="IPR011674">
    <property type="entry name" value="DUF1616"/>
</dbReference>
<sequence>MDEPKGLWRYWDLLMIIGLSVVLDLLIWLYPESILRKALGLAFVLFFPGYVFITALFPERKELDNLERLALSFGLSIAIVPLIGLALNYTPWGIRLIPILVSLTVFNLIFAVVAIYRRENAIEPWIPWTTVEKIKEELEWEESSKLDKALTVILIIAIITSIGTLAYVITHPKPGEAFTEFYILGPEGKAADYPTDLFAGENGTVIIGIVNHEHRNVTYYVQVWLVNLTWDNTTNTTVIHEMYPMPGWFNVTLPNVPVNIEGNWTPQFETNYTFSIDKPGRWQVWFLLFKGTQPELPPAPPDGNYAETDAKNLIIEAINGTIQSLKLNVNVRP</sequence>